<dbReference type="GeneID" id="98566896"/>
<evidence type="ECO:0000256" key="2">
    <source>
        <dbReference type="ARBA" id="ARBA00007131"/>
    </source>
</evidence>
<dbReference type="InterPro" id="IPR009014">
    <property type="entry name" value="Transketo_C/PFOR_II"/>
</dbReference>
<comment type="cofactor">
    <cofactor evidence="1">
        <name>thiamine diphosphate</name>
        <dbReference type="ChEBI" id="CHEBI:58937"/>
    </cofactor>
</comment>
<dbReference type="InterPro" id="IPR005475">
    <property type="entry name" value="Transketolase-like_Pyr-bd"/>
</dbReference>
<keyword evidence="6" id="KW-1185">Reference proteome</keyword>
<evidence type="ECO:0000259" key="4">
    <source>
        <dbReference type="SMART" id="SM00861"/>
    </source>
</evidence>
<organism evidence="5 6">
    <name type="scientific">Vagococcus salmoninarum</name>
    <dbReference type="NCBI Taxonomy" id="2739"/>
    <lineage>
        <taxon>Bacteria</taxon>
        <taxon>Bacillati</taxon>
        <taxon>Bacillota</taxon>
        <taxon>Bacilli</taxon>
        <taxon>Lactobacillales</taxon>
        <taxon>Enterococcaceae</taxon>
        <taxon>Vagococcus</taxon>
    </lineage>
</organism>
<dbReference type="InterPro" id="IPR033248">
    <property type="entry name" value="Transketolase_C"/>
</dbReference>
<dbReference type="SUPFAM" id="SSF52518">
    <property type="entry name" value="Thiamin diphosphate-binding fold (THDP-binding)"/>
    <property type="match status" value="1"/>
</dbReference>
<gene>
    <name evidence="5" type="ORF">CBF35_00825</name>
</gene>
<dbReference type="Pfam" id="PF02779">
    <property type="entry name" value="Transket_pyr"/>
    <property type="match status" value="1"/>
</dbReference>
<evidence type="ECO:0000313" key="5">
    <source>
        <dbReference type="EMBL" id="RST97866.1"/>
    </source>
</evidence>
<dbReference type="AlphaFoldDB" id="A0A429ZW44"/>
<dbReference type="RefSeq" id="WP_126777989.1">
    <property type="nucleotide sequence ID" value="NZ_JBQEBA010000002.1"/>
</dbReference>
<evidence type="ECO:0000256" key="3">
    <source>
        <dbReference type="ARBA" id="ARBA00023052"/>
    </source>
</evidence>
<reference evidence="5 6" key="1">
    <citation type="submission" date="2017-05" db="EMBL/GenBank/DDBJ databases">
        <title>Vagococcus spp. assemblies.</title>
        <authorList>
            <person name="Gulvik C.A."/>
        </authorList>
    </citation>
    <scope>NUCLEOTIDE SEQUENCE [LARGE SCALE GENOMIC DNA]</scope>
    <source>
        <strain evidence="5 6">NCFB 2777</strain>
    </source>
</reference>
<name>A0A429ZW44_9ENTE</name>
<dbReference type="PANTHER" id="PTHR43825">
    <property type="entry name" value="PYRUVATE DEHYDROGENASE E1 COMPONENT"/>
    <property type="match status" value="1"/>
</dbReference>
<dbReference type="InterPro" id="IPR051157">
    <property type="entry name" value="PDH/Transketolase"/>
</dbReference>
<dbReference type="SUPFAM" id="SSF52922">
    <property type="entry name" value="TK C-terminal domain-like"/>
    <property type="match status" value="1"/>
</dbReference>
<feature type="domain" description="Transketolase-like pyrimidine-binding" evidence="4">
    <location>
        <begin position="2"/>
        <end position="167"/>
    </location>
</feature>
<keyword evidence="3" id="KW-0786">Thiamine pyrophosphate</keyword>
<dbReference type="Pfam" id="PF02780">
    <property type="entry name" value="Transketolase_C"/>
    <property type="match status" value="1"/>
</dbReference>
<dbReference type="InterPro" id="IPR029061">
    <property type="entry name" value="THDP-binding"/>
</dbReference>
<protein>
    <submittedName>
        <fullName evidence="5">Transketolase</fullName>
    </submittedName>
</protein>
<dbReference type="Gene3D" id="3.40.50.970">
    <property type="match status" value="1"/>
</dbReference>
<accession>A0A429ZW44</accession>
<dbReference type="Gene3D" id="3.40.50.920">
    <property type="match status" value="1"/>
</dbReference>
<comment type="similarity">
    <text evidence="2">Belongs to the transketolase family.</text>
</comment>
<dbReference type="PANTHER" id="PTHR43825:SF1">
    <property type="entry name" value="TRANSKETOLASE-LIKE PYRIMIDINE-BINDING DOMAIN-CONTAINING PROTEIN"/>
    <property type="match status" value="1"/>
</dbReference>
<dbReference type="OrthoDB" id="9803371at2"/>
<sequence>MSELRQVYAETVKELAEKDQRVVLLEADLSSSMSTAGLKEVMGERYINVGIMEAQEVGAAAGLSVTGHIPFVHTFVPFITRRSFDQVFVSLGYAQNHAILVGSDVGVTAEMNGGTHMSFEDLALMRVIPNITIYEVSEPEQFRKILHHCYENKGLYYIRTMRKSAPKLTDQPSDLNLGYRELKKGQKGTIISSGFLLPECMAAAEELTAKGFDVSVIELFNIKPINKQMVIEAAKLGPIVTVDNHSIIGGIGSAVAEVVAEEQPTKMKRLGVTEKFGQVGKADYLKEQYGMTASDIVTAMEKLLTV</sequence>
<evidence type="ECO:0000313" key="6">
    <source>
        <dbReference type="Proteomes" id="UP000287239"/>
    </source>
</evidence>
<dbReference type="FunFam" id="3.40.50.970:FF:000129">
    <property type="entry name" value="Transketolase"/>
    <property type="match status" value="1"/>
</dbReference>
<dbReference type="SMART" id="SM00861">
    <property type="entry name" value="Transket_pyr"/>
    <property type="match status" value="1"/>
</dbReference>
<dbReference type="CDD" id="cd07033">
    <property type="entry name" value="TPP_PYR_DXS_TK_like"/>
    <property type="match status" value="1"/>
</dbReference>
<comment type="caution">
    <text evidence="5">The sequence shown here is derived from an EMBL/GenBank/DDBJ whole genome shotgun (WGS) entry which is preliminary data.</text>
</comment>
<evidence type="ECO:0000256" key="1">
    <source>
        <dbReference type="ARBA" id="ARBA00001964"/>
    </source>
</evidence>
<dbReference type="Proteomes" id="UP000287239">
    <property type="component" value="Unassembled WGS sequence"/>
</dbReference>
<proteinExistence type="inferred from homology"/>
<dbReference type="EMBL" id="NGJU01000001">
    <property type="protein sequence ID" value="RST97866.1"/>
    <property type="molecule type" value="Genomic_DNA"/>
</dbReference>